<keyword evidence="2" id="KW-1185">Reference proteome</keyword>
<evidence type="ECO:0000313" key="2">
    <source>
        <dbReference type="Proteomes" id="UP000265520"/>
    </source>
</evidence>
<evidence type="ECO:0000313" key="1">
    <source>
        <dbReference type="EMBL" id="MCI67238.1"/>
    </source>
</evidence>
<organism evidence="1 2">
    <name type="scientific">Trifolium medium</name>
    <dbReference type="NCBI Taxonomy" id="97028"/>
    <lineage>
        <taxon>Eukaryota</taxon>
        <taxon>Viridiplantae</taxon>
        <taxon>Streptophyta</taxon>
        <taxon>Embryophyta</taxon>
        <taxon>Tracheophyta</taxon>
        <taxon>Spermatophyta</taxon>
        <taxon>Magnoliopsida</taxon>
        <taxon>eudicotyledons</taxon>
        <taxon>Gunneridae</taxon>
        <taxon>Pentapetalae</taxon>
        <taxon>rosids</taxon>
        <taxon>fabids</taxon>
        <taxon>Fabales</taxon>
        <taxon>Fabaceae</taxon>
        <taxon>Papilionoideae</taxon>
        <taxon>50 kb inversion clade</taxon>
        <taxon>NPAAA clade</taxon>
        <taxon>Hologalegina</taxon>
        <taxon>IRL clade</taxon>
        <taxon>Trifolieae</taxon>
        <taxon>Trifolium</taxon>
    </lineage>
</organism>
<accession>A0A392U2C5</accession>
<dbReference type="AlphaFoldDB" id="A0A392U2C5"/>
<name>A0A392U2C5_9FABA</name>
<sequence length="63" mass="7271">ASRGGIWRVAPFIQQQQDFFLEVARRAEWYGALRHQNQVAANVFLEAARRAGQVARRAVEKFK</sequence>
<proteinExistence type="predicted"/>
<comment type="caution">
    <text evidence="1">The sequence shown here is derived from an EMBL/GenBank/DDBJ whole genome shotgun (WGS) entry which is preliminary data.</text>
</comment>
<dbReference type="Proteomes" id="UP000265520">
    <property type="component" value="Unassembled WGS sequence"/>
</dbReference>
<reference evidence="1 2" key="1">
    <citation type="journal article" date="2018" name="Front. Plant Sci.">
        <title>Red Clover (Trifolium pratense) and Zigzag Clover (T. medium) - A Picture of Genomic Similarities and Differences.</title>
        <authorList>
            <person name="Dluhosova J."/>
            <person name="Istvanek J."/>
            <person name="Nedelnik J."/>
            <person name="Repkova J."/>
        </authorList>
    </citation>
    <scope>NUCLEOTIDE SEQUENCE [LARGE SCALE GENOMIC DNA]</scope>
    <source>
        <strain evidence="2">cv. 10/8</strain>
        <tissue evidence="1">Leaf</tissue>
    </source>
</reference>
<protein>
    <submittedName>
        <fullName evidence="1">Uncharacterized protein</fullName>
    </submittedName>
</protein>
<feature type="non-terminal residue" evidence="1">
    <location>
        <position position="1"/>
    </location>
</feature>
<dbReference type="EMBL" id="LXQA010712282">
    <property type="protein sequence ID" value="MCI67238.1"/>
    <property type="molecule type" value="Genomic_DNA"/>
</dbReference>